<dbReference type="GO" id="GO:0006635">
    <property type="term" value="P:fatty acid beta-oxidation"/>
    <property type="evidence" value="ECO:0007669"/>
    <property type="project" value="UniProtKB-UniPathway"/>
</dbReference>
<dbReference type="Gene3D" id="3.90.226.10">
    <property type="entry name" value="2-enoyl-CoA Hydratase, Chain A, domain 1"/>
    <property type="match status" value="1"/>
</dbReference>
<evidence type="ECO:0000256" key="2">
    <source>
        <dbReference type="ARBA" id="ARBA00005005"/>
    </source>
</evidence>
<dbReference type="Gene3D" id="1.10.12.10">
    <property type="entry name" value="Lyase 2-enoyl-coa Hydratase, Chain A, domain 2"/>
    <property type="match status" value="1"/>
</dbReference>
<dbReference type="EMBL" id="JAGPNK010000002">
    <property type="protein sequence ID" value="KAH7325928.1"/>
    <property type="molecule type" value="Genomic_DNA"/>
</dbReference>
<keyword evidence="6" id="KW-0443">Lipid metabolism</keyword>
<dbReference type="Proteomes" id="UP000813444">
    <property type="component" value="Unassembled WGS sequence"/>
</dbReference>
<dbReference type="CDD" id="cd06558">
    <property type="entry name" value="crotonase-like"/>
    <property type="match status" value="1"/>
</dbReference>
<evidence type="ECO:0000313" key="9">
    <source>
        <dbReference type="EMBL" id="KAH7325928.1"/>
    </source>
</evidence>
<dbReference type="GO" id="GO:0051750">
    <property type="term" value="F:delta(3,5)-delta(2,4)-dienoyl-CoA isomerase activity"/>
    <property type="evidence" value="ECO:0007669"/>
    <property type="project" value="TreeGrafter"/>
</dbReference>
<evidence type="ECO:0000313" key="10">
    <source>
        <dbReference type="Proteomes" id="UP000813444"/>
    </source>
</evidence>
<keyword evidence="10" id="KW-1185">Reference proteome</keyword>
<dbReference type="GO" id="GO:0005739">
    <property type="term" value="C:mitochondrion"/>
    <property type="evidence" value="ECO:0007669"/>
    <property type="project" value="TreeGrafter"/>
</dbReference>
<evidence type="ECO:0000256" key="5">
    <source>
        <dbReference type="ARBA" id="ARBA00022990"/>
    </source>
</evidence>
<organism evidence="9 10">
    <name type="scientific">Stachybotrys elegans</name>
    <dbReference type="NCBI Taxonomy" id="80388"/>
    <lineage>
        <taxon>Eukaryota</taxon>
        <taxon>Fungi</taxon>
        <taxon>Dikarya</taxon>
        <taxon>Ascomycota</taxon>
        <taxon>Pezizomycotina</taxon>
        <taxon>Sordariomycetes</taxon>
        <taxon>Hypocreomycetidae</taxon>
        <taxon>Hypocreales</taxon>
        <taxon>Stachybotryaceae</taxon>
        <taxon>Stachybotrys</taxon>
    </lineage>
</organism>
<evidence type="ECO:0000256" key="3">
    <source>
        <dbReference type="ARBA" id="ARBA00005254"/>
    </source>
</evidence>
<dbReference type="SUPFAM" id="SSF52096">
    <property type="entry name" value="ClpP/crotonase"/>
    <property type="match status" value="1"/>
</dbReference>
<dbReference type="FunFam" id="1.10.12.10:FF:000004">
    <property type="entry name" value="Delta3,5-delta2,4-dienoyl-CoA isomerase"/>
    <property type="match status" value="1"/>
</dbReference>
<dbReference type="InterPro" id="IPR045002">
    <property type="entry name" value="Ech1-like"/>
</dbReference>
<evidence type="ECO:0000256" key="7">
    <source>
        <dbReference type="ARBA" id="ARBA00023140"/>
    </source>
</evidence>
<comment type="pathway">
    <text evidence="2">Lipid metabolism; fatty acid beta-oxidation.</text>
</comment>
<dbReference type="Pfam" id="PF00378">
    <property type="entry name" value="ECH_1"/>
    <property type="match status" value="1"/>
</dbReference>
<proteinExistence type="inferred from homology"/>
<dbReference type="PANTHER" id="PTHR43149">
    <property type="entry name" value="ENOYL-COA HYDRATASE"/>
    <property type="match status" value="1"/>
</dbReference>
<accession>A0A8K0SVF9</accession>
<reference evidence="9" key="1">
    <citation type="journal article" date="2021" name="Nat. Commun.">
        <title>Genetic determinants of endophytism in the Arabidopsis root mycobiome.</title>
        <authorList>
            <person name="Mesny F."/>
            <person name="Miyauchi S."/>
            <person name="Thiergart T."/>
            <person name="Pickel B."/>
            <person name="Atanasova L."/>
            <person name="Karlsson M."/>
            <person name="Huettel B."/>
            <person name="Barry K.W."/>
            <person name="Haridas S."/>
            <person name="Chen C."/>
            <person name="Bauer D."/>
            <person name="Andreopoulos W."/>
            <person name="Pangilinan J."/>
            <person name="LaButti K."/>
            <person name="Riley R."/>
            <person name="Lipzen A."/>
            <person name="Clum A."/>
            <person name="Drula E."/>
            <person name="Henrissat B."/>
            <person name="Kohler A."/>
            <person name="Grigoriev I.V."/>
            <person name="Martin F.M."/>
            <person name="Hacquard S."/>
        </authorList>
    </citation>
    <scope>NUCLEOTIDE SEQUENCE</scope>
    <source>
        <strain evidence="9">MPI-CAGE-CH-0235</strain>
    </source>
</reference>
<keyword evidence="8" id="KW-0413">Isomerase</keyword>
<dbReference type="InterPro" id="IPR029045">
    <property type="entry name" value="ClpP/crotonase-like_dom_sf"/>
</dbReference>
<evidence type="ECO:0000256" key="1">
    <source>
        <dbReference type="ARBA" id="ARBA00004275"/>
    </source>
</evidence>
<comment type="similarity">
    <text evidence="3">Belongs to the enoyl-CoA hydratase/isomerase family.</text>
</comment>
<dbReference type="PANTHER" id="PTHR43149:SF1">
    <property type="entry name" value="DELTA(3,5)-DELTA(2,4)-DIENOYL-COA ISOMERASE, MITOCHONDRIAL"/>
    <property type="match status" value="1"/>
</dbReference>
<protein>
    <submittedName>
        <fullName evidence="9">ClpP/crotonase-like domain-containing protein</fullName>
    </submittedName>
</protein>
<evidence type="ECO:0000256" key="8">
    <source>
        <dbReference type="ARBA" id="ARBA00023235"/>
    </source>
</evidence>
<gene>
    <name evidence="9" type="ORF">B0I35DRAFT_421502</name>
</gene>
<dbReference type="InterPro" id="IPR001753">
    <property type="entry name" value="Enoyl-CoA_hydra/iso"/>
</dbReference>
<dbReference type="InterPro" id="IPR014748">
    <property type="entry name" value="Enoyl-CoA_hydra_C"/>
</dbReference>
<dbReference type="OrthoDB" id="14970at2759"/>
<keyword evidence="5" id="KW-0007">Acetylation</keyword>
<name>A0A8K0SVF9_9HYPO</name>
<sequence>MSSATPLPSYSSYEFMLVSSPSPFVAHVEINRPKKLNAFTQDVWVEFSRVFRQISVDPEVRVVVLSGAGNRAFTAGLDVQAASEGLITAQASDPARKAKLLREHIEEFQESISAMEKCEKPVICVLHDIAIGLAIDIACCADIRICASNVRLSVKEVDIGMAADIGTLARLPKIVGSTSWVKDVCLSARDFSAEEALAVGFASQVHPDKARAVEAAVGMATALAEKSPIAVQGTKELLNYGREHGTADSLRYTAIWNAVAVQGADFSAALQSGLKRTRPRFEKL</sequence>
<comment type="caution">
    <text evidence="9">The sequence shown here is derived from an EMBL/GenBank/DDBJ whole genome shotgun (WGS) entry which is preliminary data.</text>
</comment>
<keyword evidence="7" id="KW-0576">Peroxisome</keyword>
<dbReference type="GO" id="GO:0005777">
    <property type="term" value="C:peroxisome"/>
    <property type="evidence" value="ECO:0007669"/>
    <property type="project" value="UniProtKB-SubCell"/>
</dbReference>
<keyword evidence="4" id="KW-0276">Fatty acid metabolism</keyword>
<dbReference type="UniPathway" id="UPA00659"/>
<evidence type="ECO:0000256" key="4">
    <source>
        <dbReference type="ARBA" id="ARBA00022832"/>
    </source>
</evidence>
<evidence type="ECO:0000256" key="6">
    <source>
        <dbReference type="ARBA" id="ARBA00023098"/>
    </source>
</evidence>
<dbReference type="AlphaFoldDB" id="A0A8K0SVF9"/>
<comment type="subcellular location">
    <subcellularLocation>
        <location evidence="1">Peroxisome</location>
    </subcellularLocation>
</comment>
<dbReference type="FunFam" id="3.90.226.10:FF:000024">
    <property type="entry name" value="Delta3,5-delta2,4-dienoyl-CoA isomerase"/>
    <property type="match status" value="1"/>
</dbReference>